<proteinExistence type="predicted"/>
<evidence type="ECO:0000313" key="3">
    <source>
        <dbReference type="Proteomes" id="UP000024635"/>
    </source>
</evidence>
<dbReference type="CDD" id="cd01650">
    <property type="entry name" value="RT_nLTR_like"/>
    <property type="match status" value="1"/>
</dbReference>
<protein>
    <recommendedName>
        <fullName evidence="1">Reverse transcriptase domain-containing protein</fullName>
    </recommendedName>
</protein>
<evidence type="ECO:0000259" key="1">
    <source>
        <dbReference type="Pfam" id="PF00078"/>
    </source>
</evidence>
<dbReference type="Pfam" id="PF00078">
    <property type="entry name" value="RVT_1"/>
    <property type="match status" value="1"/>
</dbReference>
<name>A0A016VIN2_9BILA</name>
<comment type="caution">
    <text evidence="2">The sequence shown here is derived from an EMBL/GenBank/DDBJ whole genome shotgun (WGS) entry which is preliminary data.</text>
</comment>
<feature type="domain" description="Reverse transcriptase" evidence="1">
    <location>
        <begin position="88"/>
        <end position="189"/>
    </location>
</feature>
<accession>A0A016VIN2</accession>
<sequence>MARYIGIHASCDSFRKGKRVESRGVVDSRKREIWDFPPVQVVAFSSRKVRNPRSSSFGAVAGDVFSVEAQRWWKFGFSWTVLIFKKGDKEEIENYRPIALLSIPYKVFTKIILNRLEGTLDAYQPTEQAGFRKGFCCMDHIHTETQLIERCREYTMPLILTFVDYRKAFDSVETNAVLNALIHAGVDPAYVNILEQCNIGTTTTIQLFDKKLQIPIEKGVDKEILPRQNCSRPHYNMPCLD</sequence>
<dbReference type="InterPro" id="IPR000477">
    <property type="entry name" value="RT_dom"/>
</dbReference>
<dbReference type="EMBL" id="JARK01001345">
    <property type="protein sequence ID" value="EYC27290.1"/>
    <property type="molecule type" value="Genomic_DNA"/>
</dbReference>
<dbReference type="Proteomes" id="UP000024635">
    <property type="component" value="Unassembled WGS sequence"/>
</dbReference>
<dbReference type="OrthoDB" id="410104at2759"/>
<keyword evidence="3" id="KW-1185">Reference proteome</keyword>
<gene>
    <name evidence="2" type="primary">Acey_s0009.g630</name>
    <name evidence="2" type="ORF">Y032_0009g630</name>
</gene>
<reference evidence="3" key="1">
    <citation type="journal article" date="2015" name="Nat. Genet.">
        <title>The genome and transcriptome of the zoonotic hookworm Ancylostoma ceylanicum identify infection-specific gene families.</title>
        <authorList>
            <person name="Schwarz E.M."/>
            <person name="Hu Y."/>
            <person name="Antoshechkin I."/>
            <person name="Miller M.M."/>
            <person name="Sternberg P.W."/>
            <person name="Aroian R.V."/>
        </authorList>
    </citation>
    <scope>NUCLEOTIDE SEQUENCE</scope>
    <source>
        <strain evidence="3">HY135</strain>
    </source>
</reference>
<dbReference type="AlphaFoldDB" id="A0A016VIN2"/>
<dbReference type="InterPro" id="IPR043502">
    <property type="entry name" value="DNA/RNA_pol_sf"/>
</dbReference>
<dbReference type="SUPFAM" id="SSF56672">
    <property type="entry name" value="DNA/RNA polymerases"/>
    <property type="match status" value="1"/>
</dbReference>
<organism evidence="2 3">
    <name type="scientific">Ancylostoma ceylanicum</name>
    <dbReference type="NCBI Taxonomy" id="53326"/>
    <lineage>
        <taxon>Eukaryota</taxon>
        <taxon>Metazoa</taxon>
        <taxon>Ecdysozoa</taxon>
        <taxon>Nematoda</taxon>
        <taxon>Chromadorea</taxon>
        <taxon>Rhabditida</taxon>
        <taxon>Rhabditina</taxon>
        <taxon>Rhabditomorpha</taxon>
        <taxon>Strongyloidea</taxon>
        <taxon>Ancylostomatidae</taxon>
        <taxon>Ancylostomatinae</taxon>
        <taxon>Ancylostoma</taxon>
    </lineage>
</organism>
<dbReference type="PANTHER" id="PTHR19446">
    <property type="entry name" value="REVERSE TRANSCRIPTASES"/>
    <property type="match status" value="1"/>
</dbReference>
<evidence type="ECO:0000313" key="2">
    <source>
        <dbReference type="EMBL" id="EYC27290.1"/>
    </source>
</evidence>